<dbReference type="GO" id="GO:0016567">
    <property type="term" value="P:protein ubiquitination"/>
    <property type="evidence" value="ECO:0007669"/>
    <property type="project" value="InterPro"/>
</dbReference>
<reference evidence="5" key="1">
    <citation type="journal article" date="2014" name="Science">
        <title>Ancient hybridizations among the ancestral genomes of bread wheat.</title>
        <authorList>
            <consortium name="International Wheat Genome Sequencing Consortium,"/>
            <person name="Marcussen T."/>
            <person name="Sandve S.R."/>
            <person name="Heier L."/>
            <person name="Spannagl M."/>
            <person name="Pfeifer M."/>
            <person name="Jakobsen K.S."/>
            <person name="Wulff B.B."/>
            <person name="Steuernagel B."/>
            <person name="Mayer K.F."/>
            <person name="Olsen O.A."/>
        </authorList>
    </citation>
    <scope>NUCLEOTIDE SEQUENCE [LARGE SCALE GENOMIC DNA]</scope>
    <source>
        <strain evidence="5">cv. AL8/78</strain>
    </source>
</reference>
<reference evidence="4" key="3">
    <citation type="journal article" date="2017" name="Nature">
        <title>Genome sequence of the progenitor of the wheat D genome Aegilops tauschii.</title>
        <authorList>
            <person name="Luo M.C."/>
            <person name="Gu Y.Q."/>
            <person name="Puiu D."/>
            <person name="Wang H."/>
            <person name="Twardziok S.O."/>
            <person name="Deal K.R."/>
            <person name="Huo N."/>
            <person name="Zhu T."/>
            <person name="Wang L."/>
            <person name="Wang Y."/>
            <person name="McGuire P.E."/>
            <person name="Liu S."/>
            <person name="Long H."/>
            <person name="Ramasamy R.K."/>
            <person name="Rodriguez J.C."/>
            <person name="Van S.L."/>
            <person name="Yuan L."/>
            <person name="Wang Z."/>
            <person name="Xia Z."/>
            <person name="Xiao L."/>
            <person name="Anderson O.D."/>
            <person name="Ouyang S."/>
            <person name="Liang Y."/>
            <person name="Zimin A.V."/>
            <person name="Pertea G."/>
            <person name="Qi P."/>
            <person name="Bennetzen J.L."/>
            <person name="Dai X."/>
            <person name="Dawson M.W."/>
            <person name="Muller H.G."/>
            <person name="Kugler K."/>
            <person name="Rivarola-Duarte L."/>
            <person name="Spannagl M."/>
            <person name="Mayer K.F.X."/>
            <person name="Lu F.H."/>
            <person name="Bevan M.W."/>
            <person name="Leroy P."/>
            <person name="Li P."/>
            <person name="You F.M."/>
            <person name="Sun Q."/>
            <person name="Liu Z."/>
            <person name="Lyons E."/>
            <person name="Wicker T."/>
            <person name="Salzberg S.L."/>
            <person name="Devos K.M."/>
            <person name="Dvorak J."/>
        </authorList>
    </citation>
    <scope>NUCLEOTIDE SEQUENCE [LARGE SCALE GENOMIC DNA]</scope>
    <source>
        <strain evidence="4">cv. AL8/78</strain>
    </source>
</reference>
<feature type="compositionally biased region" description="Basic and acidic residues" evidence="2">
    <location>
        <begin position="41"/>
        <end position="50"/>
    </location>
</feature>
<evidence type="ECO:0000259" key="3">
    <source>
        <dbReference type="PROSITE" id="PS50089"/>
    </source>
</evidence>
<evidence type="ECO:0000256" key="2">
    <source>
        <dbReference type="SAM" id="MobiDB-lite"/>
    </source>
</evidence>
<keyword evidence="1" id="KW-0863">Zinc-finger</keyword>
<protein>
    <recommendedName>
        <fullName evidence="3">RING-type domain-containing protein</fullName>
    </recommendedName>
</protein>
<feature type="region of interest" description="Disordered" evidence="2">
    <location>
        <begin position="1"/>
        <end position="67"/>
    </location>
</feature>
<dbReference type="PANTHER" id="PTHR16047:SF14">
    <property type="entry name" value="RING-TYPE DOMAIN-CONTAINING PROTEIN"/>
    <property type="match status" value="1"/>
</dbReference>
<name>A0A453JC24_AEGTS</name>
<keyword evidence="5" id="KW-1185">Reference proteome</keyword>
<evidence type="ECO:0000313" key="4">
    <source>
        <dbReference type="EnsemblPlants" id="AET4Gv20859300.19"/>
    </source>
</evidence>
<feature type="compositionally biased region" description="Low complexity" evidence="2">
    <location>
        <begin position="51"/>
        <end position="67"/>
    </location>
</feature>
<proteinExistence type="predicted"/>
<accession>A0A453JC24</accession>
<dbReference type="Proteomes" id="UP000015105">
    <property type="component" value="Chromosome 4D"/>
</dbReference>
<evidence type="ECO:0000313" key="5">
    <source>
        <dbReference type="Proteomes" id="UP000015105"/>
    </source>
</evidence>
<dbReference type="Gene3D" id="3.30.40.10">
    <property type="entry name" value="Zinc/RING finger domain, C3HC4 (zinc finger)"/>
    <property type="match status" value="1"/>
</dbReference>
<sequence length="383" mass="41817">SQKTIDPEARPPLPPPEFETPENPGPLLRHHPMSSPPPALRLEEAPRPHAADTTGAAGDVGGADANRAASGGEVQATICPACMVPWGSDGSHRICCIPCGHVYGRSCLEELLRRSGEESAKCPQCGKGFVEKLIINLYAPENMLEGCCSPEEIQAFYSPIFAAVFREHSEYNVAEEPSSDSTCDDMQQLFTERVAQIEGTVNEKVATAKANLMLMKERLKKMAEQEKMAPKDVIEFLEQNCPHLMIRVSCLFPSSPTPSMDDVELADVEIVVREGPYNHAVEVDDQGGRGNDVNHTTLVSGEVTDGSYRREVEEVDNKRFGDSAYSGNYNLNASNKEVNGMLPSMNMEAAAEGGERVETKPAARPTCSICMEPWTSTGEHHIW</sequence>
<keyword evidence="1" id="KW-0479">Metal-binding</keyword>
<dbReference type="EnsemblPlants" id="AET4Gv20859300.19">
    <property type="protein sequence ID" value="AET4Gv20859300.19"/>
    <property type="gene ID" value="AET4Gv20859300"/>
</dbReference>
<dbReference type="InterPro" id="IPR001841">
    <property type="entry name" value="Znf_RING"/>
</dbReference>
<dbReference type="GO" id="GO:0036297">
    <property type="term" value="P:interstrand cross-link repair"/>
    <property type="evidence" value="ECO:0007669"/>
    <property type="project" value="InterPro"/>
</dbReference>
<dbReference type="InterPro" id="IPR037381">
    <property type="entry name" value="RFWD3"/>
</dbReference>
<dbReference type="PANTHER" id="PTHR16047">
    <property type="entry name" value="RFWD3 PROTEIN"/>
    <property type="match status" value="1"/>
</dbReference>
<dbReference type="GO" id="GO:0008270">
    <property type="term" value="F:zinc ion binding"/>
    <property type="evidence" value="ECO:0007669"/>
    <property type="project" value="UniProtKB-KW"/>
</dbReference>
<reference evidence="4" key="5">
    <citation type="journal article" date="2021" name="G3 (Bethesda)">
        <title>Aegilops tauschii genome assembly Aet v5.0 features greater sequence contiguity and improved annotation.</title>
        <authorList>
            <person name="Wang L."/>
            <person name="Zhu T."/>
            <person name="Rodriguez J.C."/>
            <person name="Deal K.R."/>
            <person name="Dubcovsky J."/>
            <person name="McGuire P.E."/>
            <person name="Lux T."/>
            <person name="Spannagl M."/>
            <person name="Mayer K.F.X."/>
            <person name="Baldrich P."/>
            <person name="Meyers B.C."/>
            <person name="Huo N."/>
            <person name="Gu Y.Q."/>
            <person name="Zhou H."/>
            <person name="Devos K.M."/>
            <person name="Bennetzen J.L."/>
            <person name="Unver T."/>
            <person name="Budak H."/>
            <person name="Gulick P.J."/>
            <person name="Galiba G."/>
            <person name="Kalapos B."/>
            <person name="Nelson D.R."/>
            <person name="Li P."/>
            <person name="You F.M."/>
            <person name="Luo M.C."/>
            <person name="Dvorak J."/>
        </authorList>
    </citation>
    <scope>NUCLEOTIDE SEQUENCE [LARGE SCALE GENOMIC DNA]</scope>
    <source>
        <strain evidence="4">cv. AL8/78</strain>
    </source>
</reference>
<evidence type="ECO:0000256" key="1">
    <source>
        <dbReference type="PROSITE-ProRule" id="PRU00175"/>
    </source>
</evidence>
<feature type="domain" description="RING-type" evidence="3">
    <location>
        <begin position="79"/>
        <end position="125"/>
    </location>
</feature>
<dbReference type="AlphaFoldDB" id="A0A453JC24"/>
<dbReference type="GO" id="GO:0004842">
    <property type="term" value="F:ubiquitin-protein transferase activity"/>
    <property type="evidence" value="ECO:0007669"/>
    <property type="project" value="InterPro"/>
</dbReference>
<reference evidence="4" key="4">
    <citation type="submission" date="2019-03" db="UniProtKB">
        <authorList>
            <consortium name="EnsemblPlants"/>
        </authorList>
    </citation>
    <scope>IDENTIFICATION</scope>
</reference>
<dbReference type="SUPFAM" id="SSF57850">
    <property type="entry name" value="RING/U-box"/>
    <property type="match status" value="1"/>
</dbReference>
<reference evidence="5" key="2">
    <citation type="journal article" date="2017" name="Nat. Plants">
        <title>The Aegilops tauschii genome reveals multiple impacts of transposons.</title>
        <authorList>
            <person name="Zhao G."/>
            <person name="Zou C."/>
            <person name="Li K."/>
            <person name="Wang K."/>
            <person name="Li T."/>
            <person name="Gao L."/>
            <person name="Zhang X."/>
            <person name="Wang H."/>
            <person name="Yang Z."/>
            <person name="Liu X."/>
            <person name="Jiang W."/>
            <person name="Mao L."/>
            <person name="Kong X."/>
            <person name="Jiao Y."/>
            <person name="Jia J."/>
        </authorList>
    </citation>
    <scope>NUCLEOTIDE SEQUENCE [LARGE SCALE GENOMIC DNA]</scope>
    <source>
        <strain evidence="5">cv. AL8/78</strain>
    </source>
</reference>
<dbReference type="GO" id="GO:0005634">
    <property type="term" value="C:nucleus"/>
    <property type="evidence" value="ECO:0007669"/>
    <property type="project" value="InterPro"/>
</dbReference>
<dbReference type="PROSITE" id="PS50089">
    <property type="entry name" value="ZF_RING_2"/>
    <property type="match status" value="1"/>
</dbReference>
<dbReference type="Gramene" id="AET4Gv20859300.19">
    <property type="protein sequence ID" value="AET4Gv20859300.19"/>
    <property type="gene ID" value="AET4Gv20859300"/>
</dbReference>
<keyword evidence="1" id="KW-0862">Zinc</keyword>
<organism evidence="4 5">
    <name type="scientific">Aegilops tauschii subsp. strangulata</name>
    <name type="common">Goatgrass</name>
    <dbReference type="NCBI Taxonomy" id="200361"/>
    <lineage>
        <taxon>Eukaryota</taxon>
        <taxon>Viridiplantae</taxon>
        <taxon>Streptophyta</taxon>
        <taxon>Embryophyta</taxon>
        <taxon>Tracheophyta</taxon>
        <taxon>Spermatophyta</taxon>
        <taxon>Magnoliopsida</taxon>
        <taxon>Liliopsida</taxon>
        <taxon>Poales</taxon>
        <taxon>Poaceae</taxon>
        <taxon>BOP clade</taxon>
        <taxon>Pooideae</taxon>
        <taxon>Triticodae</taxon>
        <taxon>Triticeae</taxon>
        <taxon>Triticinae</taxon>
        <taxon>Aegilops</taxon>
    </lineage>
</organism>
<dbReference type="InterPro" id="IPR013083">
    <property type="entry name" value="Znf_RING/FYVE/PHD"/>
</dbReference>